<dbReference type="Pfam" id="PF14214">
    <property type="entry name" value="Helitron_like_N"/>
    <property type="match status" value="1"/>
</dbReference>
<keyword evidence="2" id="KW-1185">Reference proteome</keyword>
<protein>
    <submittedName>
        <fullName evidence="3">Uncharacterized protein LOC107073305</fullName>
    </submittedName>
</protein>
<feature type="domain" description="Helitron helicase-like" evidence="1">
    <location>
        <begin position="361"/>
        <end position="532"/>
    </location>
</feature>
<dbReference type="InterPro" id="IPR025476">
    <property type="entry name" value="Helitron_helicase-like"/>
</dbReference>
<name>A0ABM1JA93_POLDO</name>
<evidence type="ECO:0000313" key="3">
    <source>
        <dbReference type="RefSeq" id="XP_015189381.1"/>
    </source>
</evidence>
<reference evidence="3" key="1">
    <citation type="submission" date="2025-08" db="UniProtKB">
        <authorList>
            <consortium name="RefSeq"/>
        </authorList>
    </citation>
    <scope>IDENTIFICATION</scope>
    <source>
        <tissue evidence="3">Whole body</tissue>
    </source>
</reference>
<organism evidence="2 3">
    <name type="scientific">Polistes dominula</name>
    <name type="common">European paper wasp</name>
    <name type="synonym">Vespa dominula</name>
    <dbReference type="NCBI Taxonomy" id="743375"/>
    <lineage>
        <taxon>Eukaryota</taxon>
        <taxon>Metazoa</taxon>
        <taxon>Ecdysozoa</taxon>
        <taxon>Arthropoda</taxon>
        <taxon>Hexapoda</taxon>
        <taxon>Insecta</taxon>
        <taxon>Pterygota</taxon>
        <taxon>Neoptera</taxon>
        <taxon>Endopterygota</taxon>
        <taxon>Hymenoptera</taxon>
        <taxon>Apocrita</taxon>
        <taxon>Aculeata</taxon>
        <taxon>Vespoidea</taxon>
        <taxon>Vespidae</taxon>
        <taxon>Polistinae</taxon>
        <taxon>Polistini</taxon>
        <taxon>Polistes</taxon>
    </lineage>
</organism>
<gene>
    <name evidence="3" type="primary">LOC107073305</name>
</gene>
<accession>A0ABM1JA93</accession>
<evidence type="ECO:0000259" key="1">
    <source>
        <dbReference type="Pfam" id="PF14214"/>
    </source>
</evidence>
<dbReference type="PANTHER" id="PTHR45786:SF74">
    <property type="entry name" value="ATP-DEPENDENT DNA HELICASE"/>
    <property type="match status" value="1"/>
</dbReference>
<dbReference type="RefSeq" id="XP_015189381.1">
    <property type="nucleotide sequence ID" value="XM_015333895.1"/>
</dbReference>
<dbReference type="PANTHER" id="PTHR45786">
    <property type="entry name" value="DNA BINDING PROTEIN-LIKE"/>
    <property type="match status" value="1"/>
</dbReference>
<dbReference type="Proteomes" id="UP000694924">
    <property type="component" value="Unplaced"/>
</dbReference>
<evidence type="ECO:0000313" key="2">
    <source>
        <dbReference type="Proteomes" id="UP000694924"/>
    </source>
</evidence>
<proteinExistence type="predicted"/>
<sequence length="557" mass="63562">MFTSSQQNKDLCELKSNTCNSISRENNNNTDNIVNLFNNSVTFKTALKNHKNNGDEKIRINSIFSFVCDDENLNSVSRTLPRLENVQNVEEHYCGVLDSKCKFCGALHFPDEANREGLFKSCCHFGKVKLQRTKKYPEMLQSLMAGENDLSKNFKTIRSYNSTLSFASMGADTETISNGPYCFKIHGQKYSQLYVLDTEIATDIRLQNGSNFKCDRTLMKDLDVLLGEVNPYSNSFKNMGEVINEQVSAGNEVKDLGLFFRKNLLRDQRRYNNPRANEIAIVFTDSNGEPPFERDIKVYNRSDAYNYTRLNILSPHLDPMTYAIFFPHGESGWEPNLALRSYTGEFNTISLLQYKIAQLKIKSGVFNPLLHGGKLLQQGAVDSYLQVEANNLNFIKLNQKKLRVDYYKGLVDYVNNNSTDTSRPILLPSTFQGSPRNMRERYHDAMAIVTKYGKPDLFITMTCNPNWKEIKENLFKGQTPFDRPDLVAKVFHLKLKVVMDDILSGKVFGEVVAHIYSIEFQKRGLPYAHILVILKSKINSIKQIGNFVSAEIPDKTD</sequence>
<dbReference type="GeneID" id="107073305"/>